<dbReference type="InterPro" id="IPR050198">
    <property type="entry name" value="Non-receptor_tyrosine_kinases"/>
</dbReference>
<dbReference type="PROSITE" id="PS00107">
    <property type="entry name" value="PROTEIN_KINASE_ATP"/>
    <property type="match status" value="1"/>
</dbReference>
<dbReference type="Gene3D" id="3.30.200.20">
    <property type="entry name" value="Phosphorylase Kinase, domain 1"/>
    <property type="match status" value="1"/>
</dbReference>
<dbReference type="Pfam" id="PF07714">
    <property type="entry name" value="PK_Tyr_Ser-Thr"/>
    <property type="match status" value="1"/>
</dbReference>
<feature type="domain" description="Protein kinase" evidence="4">
    <location>
        <begin position="60"/>
        <end position="167"/>
    </location>
</feature>
<proteinExistence type="predicted"/>
<evidence type="ECO:0000256" key="3">
    <source>
        <dbReference type="PROSITE-ProRule" id="PRU10141"/>
    </source>
</evidence>
<keyword evidence="6" id="KW-1185">Reference proteome</keyword>
<dbReference type="SUPFAM" id="SSF56112">
    <property type="entry name" value="Protein kinase-like (PK-like)"/>
    <property type="match status" value="1"/>
</dbReference>
<dbReference type="Proteomes" id="UP000271889">
    <property type="component" value="Unassembled WGS sequence"/>
</dbReference>
<dbReference type="InterPro" id="IPR000719">
    <property type="entry name" value="Prot_kinase_dom"/>
</dbReference>
<evidence type="ECO:0000256" key="1">
    <source>
        <dbReference type="ARBA" id="ARBA00022741"/>
    </source>
</evidence>
<accession>A0A3P7MKY6</accession>
<dbReference type="InterPro" id="IPR001245">
    <property type="entry name" value="Ser-Thr/Tyr_kinase_cat_dom"/>
</dbReference>
<dbReference type="OrthoDB" id="3256376at2759"/>
<organism evidence="5 6">
    <name type="scientific">Cylicostephanus goldi</name>
    <name type="common">Nematode worm</name>
    <dbReference type="NCBI Taxonomy" id="71465"/>
    <lineage>
        <taxon>Eukaryota</taxon>
        <taxon>Metazoa</taxon>
        <taxon>Ecdysozoa</taxon>
        <taxon>Nematoda</taxon>
        <taxon>Chromadorea</taxon>
        <taxon>Rhabditida</taxon>
        <taxon>Rhabditina</taxon>
        <taxon>Rhabditomorpha</taxon>
        <taxon>Strongyloidea</taxon>
        <taxon>Strongylidae</taxon>
        <taxon>Cylicostephanus</taxon>
    </lineage>
</organism>
<evidence type="ECO:0000259" key="4">
    <source>
        <dbReference type="PROSITE" id="PS50011"/>
    </source>
</evidence>
<dbReference type="EMBL" id="UYRV01107216">
    <property type="protein sequence ID" value="VDN23168.1"/>
    <property type="molecule type" value="Genomic_DNA"/>
</dbReference>
<dbReference type="PANTHER" id="PTHR24418">
    <property type="entry name" value="TYROSINE-PROTEIN KINASE"/>
    <property type="match status" value="1"/>
</dbReference>
<evidence type="ECO:0000313" key="6">
    <source>
        <dbReference type="Proteomes" id="UP000271889"/>
    </source>
</evidence>
<dbReference type="InterPro" id="IPR011009">
    <property type="entry name" value="Kinase-like_dom_sf"/>
</dbReference>
<sequence>MHDCCKKISFLRDKASLHHVISRRTSRVTEETLLRLEERSSLSSSDYSGQIIPFIELGTIQVHEKIGKGAFGEVYCGSWEKTGERTVAIKAIEADEDVEKEIYSQAAVLSRLEHPNIVRLYGDLRSYLRARAPTTASYSQFPPALTENELKVIVRQVCSTFFIYIVV</sequence>
<name>A0A3P7MKY6_CYLGO</name>
<dbReference type="AlphaFoldDB" id="A0A3P7MKY6"/>
<evidence type="ECO:0000256" key="2">
    <source>
        <dbReference type="ARBA" id="ARBA00022840"/>
    </source>
</evidence>
<dbReference type="PROSITE" id="PS50011">
    <property type="entry name" value="PROTEIN_KINASE_DOM"/>
    <property type="match status" value="1"/>
</dbReference>
<feature type="binding site" evidence="3">
    <location>
        <position position="90"/>
    </location>
    <ligand>
        <name>ATP</name>
        <dbReference type="ChEBI" id="CHEBI:30616"/>
    </ligand>
</feature>
<gene>
    <name evidence="5" type="ORF">CGOC_LOCUS9509</name>
</gene>
<dbReference type="GO" id="GO:0005524">
    <property type="term" value="F:ATP binding"/>
    <property type="evidence" value="ECO:0007669"/>
    <property type="project" value="UniProtKB-UniRule"/>
</dbReference>
<dbReference type="InterPro" id="IPR017441">
    <property type="entry name" value="Protein_kinase_ATP_BS"/>
</dbReference>
<dbReference type="GO" id="GO:0004672">
    <property type="term" value="F:protein kinase activity"/>
    <property type="evidence" value="ECO:0007669"/>
    <property type="project" value="InterPro"/>
</dbReference>
<evidence type="ECO:0000313" key="5">
    <source>
        <dbReference type="EMBL" id="VDN23168.1"/>
    </source>
</evidence>
<keyword evidence="1 3" id="KW-0547">Nucleotide-binding</keyword>
<protein>
    <recommendedName>
        <fullName evidence="4">Protein kinase domain-containing protein</fullName>
    </recommendedName>
</protein>
<keyword evidence="2 3" id="KW-0067">ATP-binding</keyword>
<reference evidence="5 6" key="1">
    <citation type="submission" date="2018-11" db="EMBL/GenBank/DDBJ databases">
        <authorList>
            <consortium name="Pathogen Informatics"/>
        </authorList>
    </citation>
    <scope>NUCLEOTIDE SEQUENCE [LARGE SCALE GENOMIC DNA]</scope>
</reference>